<feature type="coiled-coil region" evidence="4">
    <location>
        <begin position="111"/>
        <end position="152"/>
    </location>
</feature>
<dbReference type="InterPro" id="IPR024478">
    <property type="entry name" value="HlyB_4HB_MCP"/>
</dbReference>
<dbReference type="GO" id="GO:0007165">
    <property type="term" value="P:signal transduction"/>
    <property type="evidence" value="ECO:0007669"/>
    <property type="project" value="UniProtKB-KW"/>
</dbReference>
<sequence length="733" mass="80410">MNKSTLSIKQKCILSFGCMAALVIIVGVTGLSSIISIGNSLDKFVSQSMRISSGSEILKTILSELNSTLKSVILSSDSGEFNRHSGDIKHFNEKFNAGLRELSNLNLSAEHREQMKKIEIYESEIKRLSNRIINQIREKHILSEKMAELQEATFQSFDRVNSHTATLSDNADFMAMVETEKMIGNITGRQTENSDLISLTKSDSVNVPIRNIGISESVKTLETFNSRILVMIKSSMTVKSLIGMLGLTVNRIVNLDNRDLLPVLNDSFNDRCASITDNLEEMLQIAAEEEKQLLKQIDSEITIFRNNVKSLVEFRSTQLNNALEAQKDITEYNKVFKSISNIVTAISLELEADGNRDASNARDLIGKSEIIIYITLFVVLVIGYFSSGIILRPINRLSLMLREVMRHEKDLTGRLQIDNQDETGELSKWFNLFLDNFQEAIRRVGQESVTISGSADILLDVSATLSSSTENVKTMSSNVVSASEQINNNISTVAASSEEVSVIINSIASAVEQMSATSKEVAQVCERASHISGEANRRSEKSSELITILGEAAQKIGNVLKIINDIADQTKLLALNATIEAARAGEAGKGFAVVAEEVKELARQTSDATSEIGKQINQIQEVTVSAVNSIVEVAEINSEVNSIMDSIAASVEEQSISTNEMSRNVTGVSSEIREIAKNINQIAMGTRSITDNIRNVADNAGDSADCALRTETNSKALADLAEKLMNLVKEYRV</sequence>
<evidence type="ECO:0000259" key="7">
    <source>
        <dbReference type="PROSITE" id="PS50885"/>
    </source>
</evidence>
<dbReference type="AlphaFoldDB" id="A0A2N1PL47"/>
<keyword evidence="1 3" id="KW-0807">Transducer</keyword>
<evidence type="ECO:0000256" key="2">
    <source>
        <dbReference type="ARBA" id="ARBA00029447"/>
    </source>
</evidence>
<dbReference type="PROSITE" id="PS50111">
    <property type="entry name" value="CHEMOTAXIS_TRANSDUC_2"/>
    <property type="match status" value="1"/>
</dbReference>
<dbReference type="PROSITE" id="PS50885">
    <property type="entry name" value="HAMP"/>
    <property type="match status" value="1"/>
</dbReference>
<feature type="transmembrane region" description="Helical" evidence="5">
    <location>
        <begin position="12"/>
        <end position="35"/>
    </location>
</feature>
<reference evidence="8" key="1">
    <citation type="journal article" date="2017" name="ISME J.">
        <title>Potential for microbial H2 and metal transformations associated with novel bacteria and archaea in deep terrestrial subsurface sediments.</title>
        <authorList>
            <person name="Hernsdorf A.W."/>
            <person name="Amano Y."/>
            <person name="Miyakawa K."/>
            <person name="Ise K."/>
            <person name="Suzuki Y."/>
            <person name="Anantharaman K."/>
            <person name="Probst A."/>
            <person name="Burstein D."/>
            <person name="Thomas B.C."/>
            <person name="Banfield J.F."/>
        </authorList>
    </citation>
    <scope>NUCLEOTIDE SEQUENCE [LARGE SCALE GENOMIC DNA]</scope>
    <source>
        <strain evidence="8">HGW-Wallbacteria-1</strain>
    </source>
</reference>
<comment type="caution">
    <text evidence="8">The sequence shown here is derived from an EMBL/GenBank/DDBJ whole genome shotgun (WGS) entry which is preliminary data.</text>
</comment>
<dbReference type="SMART" id="SM00304">
    <property type="entry name" value="HAMP"/>
    <property type="match status" value="1"/>
</dbReference>
<keyword evidence="5" id="KW-0472">Membrane</keyword>
<dbReference type="Pfam" id="PF12729">
    <property type="entry name" value="4HB_MCP_1"/>
    <property type="match status" value="1"/>
</dbReference>
<dbReference type="CDD" id="cd06225">
    <property type="entry name" value="HAMP"/>
    <property type="match status" value="1"/>
</dbReference>
<dbReference type="Gene3D" id="1.10.287.950">
    <property type="entry name" value="Methyl-accepting chemotaxis protein"/>
    <property type="match status" value="1"/>
</dbReference>
<evidence type="ECO:0000313" key="8">
    <source>
        <dbReference type="EMBL" id="PKK89068.1"/>
    </source>
</evidence>
<keyword evidence="5" id="KW-1133">Transmembrane helix</keyword>
<evidence type="ECO:0000256" key="1">
    <source>
        <dbReference type="ARBA" id="ARBA00023224"/>
    </source>
</evidence>
<gene>
    <name evidence="8" type="ORF">CVV64_16100</name>
</gene>
<evidence type="ECO:0000256" key="4">
    <source>
        <dbReference type="SAM" id="Coils"/>
    </source>
</evidence>
<feature type="transmembrane region" description="Helical" evidence="5">
    <location>
        <begin position="370"/>
        <end position="391"/>
    </location>
</feature>
<evidence type="ECO:0000256" key="3">
    <source>
        <dbReference type="PROSITE-ProRule" id="PRU00284"/>
    </source>
</evidence>
<organism evidence="8">
    <name type="scientific">Candidatus Wallbacteria bacterium HGW-Wallbacteria-1</name>
    <dbReference type="NCBI Taxonomy" id="2013854"/>
    <lineage>
        <taxon>Bacteria</taxon>
        <taxon>Candidatus Walliibacteriota</taxon>
    </lineage>
</organism>
<evidence type="ECO:0008006" key="9">
    <source>
        <dbReference type="Google" id="ProtNLM"/>
    </source>
</evidence>
<dbReference type="GO" id="GO:0016020">
    <property type="term" value="C:membrane"/>
    <property type="evidence" value="ECO:0007669"/>
    <property type="project" value="InterPro"/>
</dbReference>
<evidence type="ECO:0000256" key="5">
    <source>
        <dbReference type="SAM" id="Phobius"/>
    </source>
</evidence>
<dbReference type="EMBL" id="PGXC01000026">
    <property type="protein sequence ID" value="PKK89068.1"/>
    <property type="molecule type" value="Genomic_DNA"/>
</dbReference>
<feature type="domain" description="Methyl-accepting transducer" evidence="6">
    <location>
        <begin position="468"/>
        <end position="697"/>
    </location>
</feature>
<evidence type="ECO:0000259" key="6">
    <source>
        <dbReference type="PROSITE" id="PS50111"/>
    </source>
</evidence>
<dbReference type="InterPro" id="IPR003660">
    <property type="entry name" value="HAMP_dom"/>
</dbReference>
<accession>A0A2N1PL47</accession>
<dbReference type="Pfam" id="PF00015">
    <property type="entry name" value="MCPsignal"/>
    <property type="match status" value="1"/>
</dbReference>
<dbReference type="SMART" id="SM00283">
    <property type="entry name" value="MA"/>
    <property type="match status" value="1"/>
</dbReference>
<comment type="similarity">
    <text evidence="2">Belongs to the methyl-accepting chemotaxis (MCP) protein family.</text>
</comment>
<name>A0A2N1PL47_9BACT</name>
<reference evidence="8" key="2">
    <citation type="submission" date="2017-11" db="EMBL/GenBank/DDBJ databases">
        <authorList>
            <person name="Han C.G."/>
        </authorList>
    </citation>
    <scope>NUCLEOTIDE SEQUENCE</scope>
    <source>
        <strain evidence="8">HGW-Wallbacteria-1</strain>
    </source>
</reference>
<protein>
    <recommendedName>
        <fullName evidence="9">Methyl-accepting chemotaxis protein</fullName>
    </recommendedName>
</protein>
<dbReference type="SUPFAM" id="SSF58104">
    <property type="entry name" value="Methyl-accepting chemotaxis protein (MCP) signaling domain"/>
    <property type="match status" value="1"/>
</dbReference>
<feature type="domain" description="HAMP" evidence="7">
    <location>
        <begin position="388"/>
        <end position="442"/>
    </location>
</feature>
<keyword evidence="4" id="KW-0175">Coiled coil</keyword>
<dbReference type="Pfam" id="PF00672">
    <property type="entry name" value="HAMP"/>
    <property type="match status" value="1"/>
</dbReference>
<dbReference type="PANTHER" id="PTHR32089">
    <property type="entry name" value="METHYL-ACCEPTING CHEMOTAXIS PROTEIN MCPB"/>
    <property type="match status" value="1"/>
</dbReference>
<dbReference type="Proteomes" id="UP000233256">
    <property type="component" value="Unassembled WGS sequence"/>
</dbReference>
<keyword evidence="5" id="KW-0812">Transmembrane</keyword>
<dbReference type="PANTHER" id="PTHR32089:SF112">
    <property type="entry name" value="LYSOZYME-LIKE PROTEIN-RELATED"/>
    <property type="match status" value="1"/>
</dbReference>
<proteinExistence type="inferred from homology"/>
<dbReference type="InterPro" id="IPR004089">
    <property type="entry name" value="MCPsignal_dom"/>
</dbReference>